<proteinExistence type="predicted"/>
<evidence type="ECO:0000313" key="4">
    <source>
        <dbReference type="Proteomes" id="UP001549019"/>
    </source>
</evidence>
<reference evidence="3 4" key="1">
    <citation type="submission" date="2024-05" db="EMBL/GenBank/DDBJ databases">
        <title>Genomic Encyclopedia of Type Strains, Phase IV (KMG-IV): sequencing the most valuable type-strain genomes for metagenomic binning, comparative biology and taxonomic classification.</title>
        <authorList>
            <person name="Goeker M."/>
        </authorList>
    </citation>
    <scope>NUCLEOTIDE SEQUENCE [LARGE SCALE GENOMIC DNA]</scope>
    <source>
        <strain evidence="3 4">DSM 25286</strain>
    </source>
</reference>
<accession>A0ABV2EC44</accession>
<dbReference type="PANTHER" id="PTHR36834:SF2">
    <property type="entry name" value="MEMBRANE PROTEIN"/>
    <property type="match status" value="1"/>
</dbReference>
<name>A0ABV2EC44_9STAP</name>
<keyword evidence="4" id="KW-1185">Reference proteome</keyword>
<evidence type="ECO:0000259" key="2">
    <source>
        <dbReference type="Pfam" id="PF04892"/>
    </source>
</evidence>
<comment type="caution">
    <text evidence="3">The sequence shown here is derived from an EMBL/GenBank/DDBJ whole genome shotgun (WGS) entry which is preliminary data.</text>
</comment>
<protein>
    <submittedName>
        <fullName evidence="3">Glycopeptide antibiotics resistance protein</fullName>
    </submittedName>
</protein>
<dbReference type="PANTHER" id="PTHR36834">
    <property type="entry name" value="MEMBRANE PROTEIN-RELATED"/>
    <property type="match status" value="1"/>
</dbReference>
<feature type="transmembrane region" description="Helical" evidence="1">
    <location>
        <begin position="93"/>
        <end position="114"/>
    </location>
</feature>
<dbReference type="InterPro" id="IPR006976">
    <property type="entry name" value="VanZ-like"/>
</dbReference>
<dbReference type="Proteomes" id="UP001549019">
    <property type="component" value="Unassembled WGS sequence"/>
</dbReference>
<evidence type="ECO:0000256" key="1">
    <source>
        <dbReference type="SAM" id="Phobius"/>
    </source>
</evidence>
<evidence type="ECO:0000313" key="3">
    <source>
        <dbReference type="EMBL" id="MET3111886.1"/>
    </source>
</evidence>
<sequence>MIELYHAFAPVIPVFFILFIGIVAVFLLLGRTSGHELNNLKRKLTLLIYIGFTVNLVGMVLVTLMPTDYPNRLVQLTPFLSIIETLQYATPRAIFNSLFLNIILFIPFGFFTYMLTRRAGLTVFLSLFTSVTIEVLQYVLPIGRISNIDDVILNTTGGVIGMLCGVLALKIQIVYNILTTGRGKQSRF</sequence>
<keyword evidence="1" id="KW-1133">Transmembrane helix</keyword>
<dbReference type="EMBL" id="JBDZDV010000007">
    <property type="protein sequence ID" value="MET3111886.1"/>
    <property type="molecule type" value="Genomic_DNA"/>
</dbReference>
<dbReference type="RefSeq" id="WP_230821205.1">
    <property type="nucleotide sequence ID" value="NZ_JAJNCU010000002.1"/>
</dbReference>
<feature type="transmembrane region" description="Helical" evidence="1">
    <location>
        <begin position="12"/>
        <end position="32"/>
    </location>
</feature>
<feature type="transmembrane region" description="Helical" evidence="1">
    <location>
        <begin position="152"/>
        <end position="178"/>
    </location>
</feature>
<feature type="transmembrane region" description="Helical" evidence="1">
    <location>
        <begin position="44"/>
        <end position="65"/>
    </location>
</feature>
<keyword evidence="1" id="KW-0472">Membrane</keyword>
<gene>
    <name evidence="3" type="ORF">ABHD89_002311</name>
</gene>
<dbReference type="Pfam" id="PF04892">
    <property type="entry name" value="VanZ"/>
    <property type="match status" value="1"/>
</dbReference>
<feature type="transmembrane region" description="Helical" evidence="1">
    <location>
        <begin position="121"/>
        <end position="140"/>
    </location>
</feature>
<keyword evidence="1" id="KW-0812">Transmembrane</keyword>
<organism evidence="3 4">
    <name type="scientific">Salinicoccus halitifaciens</name>
    <dbReference type="NCBI Taxonomy" id="1073415"/>
    <lineage>
        <taxon>Bacteria</taxon>
        <taxon>Bacillati</taxon>
        <taxon>Bacillota</taxon>
        <taxon>Bacilli</taxon>
        <taxon>Bacillales</taxon>
        <taxon>Staphylococcaceae</taxon>
        <taxon>Salinicoccus</taxon>
    </lineage>
</organism>
<dbReference type="InterPro" id="IPR053150">
    <property type="entry name" value="Teicoplanin_resist-assoc"/>
</dbReference>
<feature type="domain" description="VanZ-like" evidence="2">
    <location>
        <begin position="55"/>
        <end position="166"/>
    </location>
</feature>